<dbReference type="GO" id="GO:0045277">
    <property type="term" value="C:respiratory chain complex IV"/>
    <property type="evidence" value="ECO:0007669"/>
    <property type="project" value="InterPro"/>
</dbReference>
<dbReference type="RefSeq" id="XP_030369542.1">
    <property type="nucleotide sequence ID" value="XM_030513682.1"/>
</dbReference>
<gene>
    <name evidence="9" type="primary">LOC115620451</name>
</gene>
<evidence type="ECO:0000313" key="8">
    <source>
        <dbReference type="Proteomes" id="UP000504634"/>
    </source>
</evidence>
<accession>A0A6J2T3R9</accession>
<dbReference type="InterPro" id="IPR003177">
    <property type="entry name" value="Cytc_oxidase_su7a_met"/>
</dbReference>
<dbReference type="GO" id="GO:0006123">
    <property type="term" value="P:mitochondrial electron transport, cytochrome c to oxygen"/>
    <property type="evidence" value="ECO:0007669"/>
    <property type="project" value="InterPro"/>
</dbReference>
<dbReference type="SUPFAM" id="SSF81419">
    <property type="entry name" value="Mitochondrial cytochrome c oxidase subunit VIIa"/>
    <property type="match status" value="1"/>
</dbReference>
<keyword evidence="5" id="KW-0496">Mitochondrion</keyword>
<comment type="subcellular location">
    <subcellularLocation>
        <location evidence="1">Mitochondrion inner membrane</location>
    </subcellularLocation>
</comment>
<evidence type="ECO:0000256" key="4">
    <source>
        <dbReference type="ARBA" id="ARBA00022946"/>
    </source>
</evidence>
<dbReference type="PANTHER" id="PTHR10510">
    <property type="entry name" value="CYTOCHROME C OXIDASE POLYPEPTIDE 7A"/>
    <property type="match status" value="1"/>
</dbReference>
<dbReference type="CTD" id="40995"/>
<organism evidence="8 9">
    <name type="scientific">Drosophila lebanonensis</name>
    <name type="common">Fruit fly</name>
    <name type="synonym">Scaptodrosophila lebanonensis</name>
    <dbReference type="NCBI Taxonomy" id="7225"/>
    <lineage>
        <taxon>Eukaryota</taxon>
        <taxon>Metazoa</taxon>
        <taxon>Ecdysozoa</taxon>
        <taxon>Arthropoda</taxon>
        <taxon>Hexapoda</taxon>
        <taxon>Insecta</taxon>
        <taxon>Pterygota</taxon>
        <taxon>Neoptera</taxon>
        <taxon>Endopterygota</taxon>
        <taxon>Diptera</taxon>
        <taxon>Brachycera</taxon>
        <taxon>Muscomorpha</taxon>
        <taxon>Ephydroidea</taxon>
        <taxon>Drosophilidae</taxon>
        <taxon>Scaptodrosophila</taxon>
    </lineage>
</organism>
<evidence type="ECO:0000313" key="9">
    <source>
        <dbReference type="RefSeq" id="XP_030369542.1"/>
    </source>
</evidence>
<keyword evidence="7" id="KW-0812">Transmembrane</keyword>
<protein>
    <submittedName>
        <fullName evidence="9">Cytochrome c oxidase subunit 7A1, mitochondrial</fullName>
    </submittedName>
</protein>
<keyword evidence="4" id="KW-0809">Transit peptide</keyword>
<name>A0A6J2T3R9_DROLE</name>
<dbReference type="FunFam" id="4.10.91.10:FF:000001">
    <property type="entry name" value="Cytochrome c oxidase subunit 7A1, mitochondrial"/>
    <property type="match status" value="1"/>
</dbReference>
<dbReference type="AlphaFoldDB" id="A0A6J2T3R9"/>
<feature type="transmembrane region" description="Helical" evidence="7">
    <location>
        <begin position="74"/>
        <end position="95"/>
    </location>
</feature>
<dbReference type="Gene3D" id="4.10.91.10">
    <property type="entry name" value="Cytochrome c oxidase, subunit VIIa"/>
    <property type="match status" value="1"/>
</dbReference>
<sequence length="100" mass="11063">MQRNLFITLRPLMGNINKLMMVPQRTFLRSAALMQGPAKCGVAKVPPKLAKLQKQFQQNDGKPVFLKGGGTDAILYKLTLVLCLLGTLGSAWLWFGYILA</sequence>
<keyword evidence="6 7" id="KW-0472">Membrane</keyword>
<evidence type="ECO:0000256" key="3">
    <source>
        <dbReference type="ARBA" id="ARBA00022792"/>
    </source>
</evidence>
<dbReference type="OrthoDB" id="5966508at2759"/>
<dbReference type="GeneID" id="115620451"/>
<evidence type="ECO:0000256" key="1">
    <source>
        <dbReference type="ARBA" id="ARBA00004273"/>
    </source>
</evidence>
<keyword evidence="3" id="KW-0999">Mitochondrion inner membrane</keyword>
<dbReference type="GO" id="GO:0005743">
    <property type="term" value="C:mitochondrial inner membrane"/>
    <property type="evidence" value="ECO:0007669"/>
    <property type="project" value="UniProtKB-SubCell"/>
</dbReference>
<evidence type="ECO:0000256" key="2">
    <source>
        <dbReference type="ARBA" id="ARBA00009331"/>
    </source>
</evidence>
<evidence type="ECO:0000256" key="6">
    <source>
        <dbReference type="ARBA" id="ARBA00023136"/>
    </source>
</evidence>
<evidence type="ECO:0000256" key="5">
    <source>
        <dbReference type="ARBA" id="ARBA00023128"/>
    </source>
</evidence>
<dbReference type="GO" id="GO:0002082">
    <property type="term" value="P:regulation of oxidative phosphorylation"/>
    <property type="evidence" value="ECO:0007669"/>
    <property type="project" value="TreeGrafter"/>
</dbReference>
<proteinExistence type="inferred from homology"/>
<dbReference type="InterPro" id="IPR039297">
    <property type="entry name" value="COX7a"/>
</dbReference>
<keyword evidence="7" id="KW-1133">Transmembrane helix</keyword>
<dbReference type="Pfam" id="PF02238">
    <property type="entry name" value="COX7a"/>
    <property type="match status" value="1"/>
</dbReference>
<reference evidence="9" key="1">
    <citation type="submission" date="2025-08" db="UniProtKB">
        <authorList>
            <consortium name="RefSeq"/>
        </authorList>
    </citation>
    <scope>IDENTIFICATION</scope>
    <source>
        <strain evidence="9">11010-0011.00</strain>
        <tissue evidence="9">Whole body</tissue>
    </source>
</reference>
<evidence type="ECO:0000256" key="7">
    <source>
        <dbReference type="SAM" id="Phobius"/>
    </source>
</evidence>
<dbReference type="Proteomes" id="UP000504634">
    <property type="component" value="Unplaced"/>
</dbReference>
<keyword evidence="8" id="KW-1185">Reference proteome</keyword>
<dbReference type="InterPro" id="IPR036539">
    <property type="entry name" value="Cyt_c_oxidase_su7a_sf"/>
</dbReference>
<comment type="similarity">
    <text evidence="2">Belongs to the cytochrome c oxidase VIIa family.</text>
</comment>
<dbReference type="GO" id="GO:0097250">
    <property type="term" value="P:mitochondrial respirasome assembly"/>
    <property type="evidence" value="ECO:0007669"/>
    <property type="project" value="TreeGrafter"/>
</dbReference>
<dbReference type="PANTHER" id="PTHR10510:SF13">
    <property type="entry name" value="CYTOCHROME C OXIDASE SUBUNIT 7A-LIKE-RELATED"/>
    <property type="match status" value="1"/>
</dbReference>